<organism evidence="1 2">
    <name type="scientific">Meganyctiphanes norvegica</name>
    <name type="common">Northern krill</name>
    <name type="synonym">Thysanopoda norvegica</name>
    <dbReference type="NCBI Taxonomy" id="48144"/>
    <lineage>
        <taxon>Eukaryota</taxon>
        <taxon>Metazoa</taxon>
        <taxon>Ecdysozoa</taxon>
        <taxon>Arthropoda</taxon>
        <taxon>Crustacea</taxon>
        <taxon>Multicrustacea</taxon>
        <taxon>Malacostraca</taxon>
        <taxon>Eumalacostraca</taxon>
        <taxon>Eucarida</taxon>
        <taxon>Euphausiacea</taxon>
        <taxon>Euphausiidae</taxon>
        <taxon>Meganyctiphanes</taxon>
    </lineage>
</organism>
<proteinExistence type="predicted"/>
<name>A0AAV2S3L6_MEGNR</name>
<feature type="non-terminal residue" evidence="1">
    <location>
        <position position="249"/>
    </location>
</feature>
<dbReference type="EMBL" id="CAXKWB010040420">
    <property type="protein sequence ID" value="CAL4154829.1"/>
    <property type="molecule type" value="Genomic_DNA"/>
</dbReference>
<dbReference type="AlphaFoldDB" id="A0AAV2S3L6"/>
<evidence type="ECO:0000313" key="1">
    <source>
        <dbReference type="EMBL" id="CAL4154829.1"/>
    </source>
</evidence>
<feature type="non-terminal residue" evidence="1">
    <location>
        <position position="1"/>
    </location>
</feature>
<keyword evidence="2" id="KW-1185">Reference proteome</keyword>
<gene>
    <name evidence="1" type="ORF">MNOR_LOCUS31408</name>
</gene>
<evidence type="ECO:0008006" key="3">
    <source>
        <dbReference type="Google" id="ProtNLM"/>
    </source>
</evidence>
<evidence type="ECO:0000313" key="2">
    <source>
        <dbReference type="Proteomes" id="UP001497623"/>
    </source>
</evidence>
<comment type="caution">
    <text evidence="1">The sequence shown here is derived from an EMBL/GenBank/DDBJ whole genome shotgun (WGS) entry which is preliminary data.</text>
</comment>
<dbReference type="Proteomes" id="UP001497623">
    <property type="component" value="Unassembled WGS sequence"/>
</dbReference>
<reference evidence="1 2" key="1">
    <citation type="submission" date="2024-05" db="EMBL/GenBank/DDBJ databases">
        <authorList>
            <person name="Wallberg A."/>
        </authorList>
    </citation>
    <scope>NUCLEOTIDE SEQUENCE [LARGE SCALE GENOMIC DNA]</scope>
</reference>
<protein>
    <recommendedName>
        <fullName evidence="3">ShKT domain-containing protein</fullName>
    </recommendedName>
</protein>
<accession>A0AAV2S3L6</accession>
<sequence>FNADGSVNLPTLMNDSSAVTSQTKHQVQHGGISSGVILKDGNAVCEDHPDCALLPQWTCIADDVIWDDCPKMCGQCGKTAPSDYSPNTNLPTQLNPGQLTHFLKPPNLPIPPSQNPTLPNLPLINQHMLSLAGLKQVLPAPRTVQQVALANLQSQLQREQLQLANLLNHQKIASLLNQQRIENLNPAQLLQPLYNKISPHIQRLIKPVTTLPLQGALPQQQCTCSQLSLPMHPQVQLQLPQPPLQQIIP</sequence>